<proteinExistence type="predicted"/>
<keyword evidence="2" id="KW-1185">Reference proteome</keyword>
<accession>A0ABP8KPF8</accession>
<dbReference type="EMBL" id="BAABGM010000025">
    <property type="protein sequence ID" value="GAA4412497.1"/>
    <property type="molecule type" value="Genomic_DNA"/>
</dbReference>
<evidence type="ECO:0000313" key="2">
    <source>
        <dbReference type="Proteomes" id="UP001500945"/>
    </source>
</evidence>
<comment type="caution">
    <text evidence="1">The sequence shown here is derived from an EMBL/GenBank/DDBJ whole genome shotgun (WGS) entry which is preliminary data.</text>
</comment>
<gene>
    <name evidence="1" type="ORF">GCM10023168_34340</name>
</gene>
<sequence length="151" mass="16531">MDETYAAYLGKVQTQRAELGESMSALQGALDHPAGLGSTWRGRVRAALTELAHDLRDHVELTEAPGGFYDDILTKAPRLSHRVDEQKAEHAALLAEVERLLDERDEGMPGEDAVAAHREAATRLLGQLVRHRQRGSDLTYEAYAVDLGGMG</sequence>
<dbReference type="Proteomes" id="UP001500945">
    <property type="component" value="Unassembled WGS sequence"/>
</dbReference>
<name>A0ABP8KPF8_9MICO</name>
<evidence type="ECO:0000313" key="1">
    <source>
        <dbReference type="EMBL" id="GAA4412497.1"/>
    </source>
</evidence>
<protein>
    <recommendedName>
        <fullName evidence="3">Hemerythrin-like domain-containing protein</fullName>
    </recommendedName>
</protein>
<dbReference type="RefSeq" id="WP_345208244.1">
    <property type="nucleotide sequence ID" value="NZ_BAABGM010000025.1"/>
</dbReference>
<reference evidence="2" key="1">
    <citation type="journal article" date="2019" name="Int. J. Syst. Evol. Microbiol.">
        <title>The Global Catalogue of Microorganisms (GCM) 10K type strain sequencing project: providing services to taxonomists for standard genome sequencing and annotation.</title>
        <authorList>
            <consortium name="The Broad Institute Genomics Platform"/>
            <consortium name="The Broad Institute Genome Sequencing Center for Infectious Disease"/>
            <person name="Wu L."/>
            <person name="Ma J."/>
        </authorList>
    </citation>
    <scope>NUCLEOTIDE SEQUENCE [LARGE SCALE GENOMIC DNA]</scope>
    <source>
        <strain evidence="2">JCM 17809</strain>
    </source>
</reference>
<evidence type="ECO:0008006" key="3">
    <source>
        <dbReference type="Google" id="ProtNLM"/>
    </source>
</evidence>
<organism evidence="1 2">
    <name type="scientific">Fodinibacter luteus</name>
    <dbReference type="NCBI Taxonomy" id="552064"/>
    <lineage>
        <taxon>Bacteria</taxon>
        <taxon>Bacillati</taxon>
        <taxon>Actinomycetota</taxon>
        <taxon>Actinomycetes</taxon>
        <taxon>Micrococcales</taxon>
        <taxon>Intrasporangiaceae</taxon>
        <taxon>Fodinibacter (ex Wang et al. 2009)</taxon>
    </lineage>
</organism>